<dbReference type="Gene3D" id="3.30.470.20">
    <property type="entry name" value="ATP-grasp fold, B domain"/>
    <property type="match status" value="1"/>
</dbReference>
<evidence type="ECO:0000256" key="5">
    <source>
        <dbReference type="ARBA" id="ARBA00048475"/>
    </source>
</evidence>
<organism evidence="7 8">
    <name type="scientific">Candidatus Hydrogenosomobacter endosymbioticus</name>
    <dbReference type="NCBI Taxonomy" id="2558174"/>
    <lineage>
        <taxon>Bacteria</taxon>
        <taxon>Pseudomonadati</taxon>
        <taxon>Pseudomonadota</taxon>
        <taxon>Alphaproteobacteria</taxon>
        <taxon>Holosporales</taxon>
        <taxon>Holosporaceae</taxon>
        <taxon>Candidatus Hydrogenosomobacter</taxon>
    </lineage>
</organism>
<gene>
    <name evidence="7" type="primary">purC</name>
    <name evidence="7" type="ORF">HYD_5170</name>
</gene>
<evidence type="ECO:0000256" key="2">
    <source>
        <dbReference type="ARBA" id="ARBA00022741"/>
    </source>
</evidence>
<dbReference type="Gene3D" id="3.30.200.20">
    <property type="entry name" value="Phosphorylase Kinase, domain 1"/>
    <property type="match status" value="1"/>
</dbReference>
<evidence type="ECO:0000256" key="4">
    <source>
        <dbReference type="ARBA" id="ARBA00022840"/>
    </source>
</evidence>
<dbReference type="Proteomes" id="UP001320209">
    <property type="component" value="Chromosome"/>
</dbReference>
<reference evidence="7" key="1">
    <citation type="submission" date="2021-10" db="EMBL/GenBank/DDBJ databases">
        <title>Genome Sequence of The Candidatus Hydrogeosomobacter endosymbioticus, an Intracellular Bacterial Symbiont of the Anaerobic Ciliate GW7.</title>
        <authorList>
            <person name="Shiohama Y."/>
            <person name="Shinzato N."/>
        </authorList>
    </citation>
    <scope>NUCLEOTIDE SEQUENCE [LARGE SCALE GENOMIC DNA]</scope>
    <source>
        <strain evidence="7">200920</strain>
    </source>
</reference>
<comment type="catalytic activity">
    <reaction evidence="5">
        <text>5-amino-1-(5-phospho-D-ribosyl)imidazole-4-carboxylate + L-aspartate + ATP = (2S)-2-[5-amino-1-(5-phospho-beta-D-ribosyl)imidazole-4-carboxamido]succinate + ADP + phosphate + 2 H(+)</text>
        <dbReference type="Rhea" id="RHEA:22628"/>
        <dbReference type="ChEBI" id="CHEBI:15378"/>
        <dbReference type="ChEBI" id="CHEBI:29991"/>
        <dbReference type="ChEBI" id="CHEBI:30616"/>
        <dbReference type="ChEBI" id="CHEBI:43474"/>
        <dbReference type="ChEBI" id="CHEBI:58443"/>
        <dbReference type="ChEBI" id="CHEBI:77657"/>
        <dbReference type="ChEBI" id="CHEBI:456216"/>
        <dbReference type="EC" id="6.3.2.6"/>
    </reaction>
</comment>
<name>A0ABM7V9B4_9PROT</name>
<keyword evidence="3" id="KW-0658">Purine biosynthesis</keyword>
<proteinExistence type="predicted"/>
<evidence type="ECO:0000256" key="1">
    <source>
        <dbReference type="ARBA" id="ARBA00022598"/>
    </source>
</evidence>
<dbReference type="RefSeq" id="WP_236864709.1">
    <property type="nucleotide sequence ID" value="NZ_AP025225.1"/>
</dbReference>
<keyword evidence="4" id="KW-0067">ATP-binding</keyword>
<dbReference type="Pfam" id="PF01259">
    <property type="entry name" value="SAICAR_synt"/>
    <property type="match status" value="1"/>
</dbReference>
<sequence>MNRGKVLYEMPGKIIYEHSAPSKLLHYFTDTYRCAFTGRSEAIIGKGAVVNRISALLFSKLRILGVENHFFKALNMRESVVSQCDSVGISVVARTAAIGEFAKRYGIQEGKRLDKLAIDYFLDNNRDELGATCKGQPISEGNILSFSLLDHDDLDEVASIVSHATSLLRGLFIGIGFYLLEITFCIGKGINEDSEFILTGEISPETFCLEDIDTGDIIGGTHILSGQCDPFVHYQRVAARLGIHLSGPSISSVIPFSAPKTGCSGIGKRPIVCT</sequence>
<evidence type="ECO:0000313" key="7">
    <source>
        <dbReference type="EMBL" id="BDB96384.1"/>
    </source>
</evidence>
<accession>A0ABM7V9B4</accession>
<evidence type="ECO:0000259" key="6">
    <source>
        <dbReference type="Pfam" id="PF01259"/>
    </source>
</evidence>
<keyword evidence="2" id="KW-0547">Nucleotide-binding</keyword>
<dbReference type="SUPFAM" id="SSF56104">
    <property type="entry name" value="SAICAR synthase-like"/>
    <property type="match status" value="1"/>
</dbReference>
<feature type="domain" description="SAICAR synthetase/ADE2 N-terminal" evidence="6">
    <location>
        <begin position="13"/>
        <end position="211"/>
    </location>
</feature>
<evidence type="ECO:0000256" key="3">
    <source>
        <dbReference type="ARBA" id="ARBA00022755"/>
    </source>
</evidence>
<keyword evidence="8" id="KW-1185">Reference proteome</keyword>
<keyword evidence="1" id="KW-0436">Ligase</keyword>
<evidence type="ECO:0000313" key="8">
    <source>
        <dbReference type="Proteomes" id="UP001320209"/>
    </source>
</evidence>
<dbReference type="EMBL" id="AP025225">
    <property type="protein sequence ID" value="BDB96384.1"/>
    <property type="molecule type" value="Genomic_DNA"/>
</dbReference>
<dbReference type="InterPro" id="IPR028923">
    <property type="entry name" value="SAICAR_synt/ADE2_N"/>
</dbReference>
<protein>
    <submittedName>
        <fullName evidence="7">Phosphoribosylaminoimidazole-succinocarboxamide synthase</fullName>
    </submittedName>
</protein>